<evidence type="ECO:0000313" key="9">
    <source>
        <dbReference type="EMBL" id="CEN44675.1"/>
    </source>
</evidence>
<evidence type="ECO:0000256" key="7">
    <source>
        <dbReference type="ARBA" id="ARBA00023027"/>
    </source>
</evidence>
<dbReference type="PANTHER" id="PTHR23026">
    <property type="entry name" value="NADPH NITROREDUCTASE"/>
    <property type="match status" value="1"/>
</dbReference>
<evidence type="ECO:0000313" key="11">
    <source>
        <dbReference type="Proteomes" id="UP000038200"/>
    </source>
</evidence>
<keyword evidence="3" id="KW-0285">Flavoprotein</keyword>
<dbReference type="Pfam" id="PF00881">
    <property type="entry name" value="Nitroreductase"/>
    <property type="match status" value="1"/>
</dbReference>
<dbReference type="EC" id="1.5.1.34" evidence="9"/>
<organism evidence="9 12">
    <name type="scientific">Capnocytophaga canis</name>
    <dbReference type="NCBI Taxonomy" id="1848903"/>
    <lineage>
        <taxon>Bacteria</taxon>
        <taxon>Pseudomonadati</taxon>
        <taxon>Bacteroidota</taxon>
        <taxon>Flavobacteriia</taxon>
        <taxon>Flavobacteriales</taxon>
        <taxon>Flavobacteriaceae</taxon>
        <taxon>Capnocytophaga</taxon>
    </lineage>
</organism>
<feature type="domain" description="Nitroreductase" evidence="8">
    <location>
        <begin position="8"/>
        <end position="172"/>
    </location>
</feature>
<dbReference type="AlphaFoldDB" id="A0A0B7HZ45"/>
<dbReference type="GO" id="GO:0046256">
    <property type="term" value="P:2,4,6-trinitrotoluene catabolic process"/>
    <property type="evidence" value="ECO:0007669"/>
    <property type="project" value="TreeGrafter"/>
</dbReference>
<dbReference type="GO" id="GO:0046857">
    <property type="term" value="F:oxidoreductase activity, acting on other nitrogenous compounds as donors, with NAD or NADP as acceptor"/>
    <property type="evidence" value="ECO:0007669"/>
    <property type="project" value="TreeGrafter"/>
</dbReference>
<dbReference type="STRING" id="1848903.CCAND38_190036"/>
<evidence type="ECO:0000256" key="6">
    <source>
        <dbReference type="ARBA" id="ARBA00023002"/>
    </source>
</evidence>
<dbReference type="GO" id="GO:0004155">
    <property type="term" value="F:6,7-dihydropteridine reductase activity"/>
    <property type="evidence" value="ECO:0007669"/>
    <property type="project" value="UniProtKB-EC"/>
</dbReference>
<comment type="similarity">
    <text evidence="2">Belongs to the nitroreductase family.</text>
</comment>
<name>A0A0B7HZ45_9FLAO</name>
<evidence type="ECO:0000256" key="1">
    <source>
        <dbReference type="ARBA" id="ARBA00001917"/>
    </source>
</evidence>
<evidence type="ECO:0000313" key="10">
    <source>
        <dbReference type="EMBL" id="CEN54220.1"/>
    </source>
</evidence>
<dbReference type="InterPro" id="IPR000415">
    <property type="entry name" value="Nitroreductase-like"/>
</dbReference>
<keyword evidence="5" id="KW-0521">NADP</keyword>
<evidence type="ECO:0000256" key="4">
    <source>
        <dbReference type="ARBA" id="ARBA00022643"/>
    </source>
</evidence>
<dbReference type="InterPro" id="IPR033878">
    <property type="entry name" value="NfsB-like"/>
</dbReference>
<reference evidence="11 12" key="1">
    <citation type="submission" date="2015-01" db="EMBL/GenBank/DDBJ databases">
        <authorList>
            <person name="MANFREDI Pablo"/>
        </authorList>
    </citation>
    <scope>NUCLEOTIDE SEQUENCE [LARGE SCALE GENOMIC DNA]</scope>
    <source>
        <strain evidence="9 12">CcD38</strain>
        <strain evidence="10 11">CcD93</strain>
    </source>
</reference>
<dbReference type="InterPro" id="IPR050627">
    <property type="entry name" value="Nitroreductase/BluB"/>
</dbReference>
<accession>A0A0B7HZ45</accession>
<gene>
    <name evidence="9" type="ORF">CCAND38_190036</name>
    <name evidence="10" type="ORF">CCAND93_760022</name>
</gene>
<keyword evidence="12" id="KW-1185">Reference proteome</keyword>
<dbReference type="GO" id="GO:0005829">
    <property type="term" value="C:cytosol"/>
    <property type="evidence" value="ECO:0007669"/>
    <property type="project" value="TreeGrafter"/>
</dbReference>
<sequence>MKFIELAQNRYTTKAYNNKKIDQNLICELKEILRLSPSSINSQPWRFIIVSDEKTKRALADVSHFNKSKINEASHLVVFLGFKDLRKFEKQITDFLPEGAVNYYHQVLKPKGDEQVHIWLNKQVYISLGFFLSACASMNIDSTAMEGIQNEKYDEILQEEGYQTLFAVAIGYRHEDDANQPDRNPKLRLPLEQVVKER</sequence>
<dbReference type="Gene3D" id="3.40.109.10">
    <property type="entry name" value="NADH Oxidase"/>
    <property type="match status" value="1"/>
</dbReference>
<dbReference type="RefSeq" id="WP_042009598.1">
    <property type="nucleotide sequence ID" value="NZ_CDOI01000101.1"/>
</dbReference>
<evidence type="ECO:0000259" key="8">
    <source>
        <dbReference type="Pfam" id="PF00881"/>
    </source>
</evidence>
<dbReference type="PANTHER" id="PTHR23026:SF125">
    <property type="entry name" value="OXYGEN-INSENSITIVE NAD(P)H NITROREDUCTASE"/>
    <property type="match status" value="1"/>
</dbReference>
<dbReference type="Proteomes" id="UP000045051">
    <property type="component" value="Unassembled WGS sequence"/>
</dbReference>
<dbReference type="SUPFAM" id="SSF55469">
    <property type="entry name" value="FMN-dependent nitroreductase-like"/>
    <property type="match status" value="1"/>
</dbReference>
<dbReference type="Proteomes" id="UP000038200">
    <property type="component" value="Unassembled WGS sequence"/>
</dbReference>
<evidence type="ECO:0000256" key="5">
    <source>
        <dbReference type="ARBA" id="ARBA00022857"/>
    </source>
</evidence>
<dbReference type="EMBL" id="CDOI01000101">
    <property type="protein sequence ID" value="CEN44675.1"/>
    <property type="molecule type" value="Genomic_DNA"/>
</dbReference>
<proteinExistence type="inferred from homology"/>
<dbReference type="CDD" id="cd02149">
    <property type="entry name" value="NfsB-like"/>
    <property type="match status" value="1"/>
</dbReference>
<dbReference type="InterPro" id="IPR029479">
    <property type="entry name" value="Nitroreductase"/>
</dbReference>
<keyword evidence="6 9" id="KW-0560">Oxidoreductase</keyword>
<dbReference type="OrthoDB" id="9809288at2"/>
<dbReference type="EMBL" id="CDOL01000268">
    <property type="protein sequence ID" value="CEN54220.1"/>
    <property type="molecule type" value="Genomic_DNA"/>
</dbReference>
<protein>
    <submittedName>
        <fullName evidence="9">Nitroreductase family protein</fullName>
        <ecNumber evidence="9">1.5.1.34</ecNumber>
    </submittedName>
</protein>
<evidence type="ECO:0000256" key="3">
    <source>
        <dbReference type="ARBA" id="ARBA00022630"/>
    </source>
</evidence>
<evidence type="ECO:0000256" key="2">
    <source>
        <dbReference type="ARBA" id="ARBA00007118"/>
    </source>
</evidence>
<keyword evidence="7" id="KW-0520">NAD</keyword>
<keyword evidence="4" id="KW-0288">FMN</keyword>
<evidence type="ECO:0000313" key="12">
    <source>
        <dbReference type="Proteomes" id="UP000045051"/>
    </source>
</evidence>
<comment type="cofactor">
    <cofactor evidence="1">
        <name>FMN</name>
        <dbReference type="ChEBI" id="CHEBI:58210"/>
    </cofactor>
</comment>